<dbReference type="PROSITE" id="PS50956">
    <property type="entry name" value="HTH_ASNC_2"/>
    <property type="match status" value="1"/>
</dbReference>
<dbReference type="InterPro" id="IPR000485">
    <property type="entry name" value="AsnC-type_HTH_dom"/>
</dbReference>
<keyword evidence="3" id="KW-0804">Transcription</keyword>
<comment type="caution">
    <text evidence="5">The sequence shown here is derived from an EMBL/GenBank/DDBJ whole genome shotgun (WGS) entry which is preliminary data.</text>
</comment>
<gene>
    <name evidence="5" type="ORF">FB465_6617</name>
</gene>
<dbReference type="InterPro" id="IPR019888">
    <property type="entry name" value="Tscrpt_reg_AsnC-like"/>
</dbReference>
<evidence type="ECO:0000259" key="4">
    <source>
        <dbReference type="PROSITE" id="PS50956"/>
    </source>
</evidence>
<dbReference type="RefSeq" id="WP_246193012.1">
    <property type="nucleotide sequence ID" value="NZ_BAAABR010000025.1"/>
</dbReference>
<dbReference type="Gene3D" id="1.10.10.10">
    <property type="entry name" value="Winged helix-like DNA-binding domain superfamily/Winged helix DNA-binding domain"/>
    <property type="match status" value="2"/>
</dbReference>
<dbReference type="SMART" id="SM00344">
    <property type="entry name" value="HTH_ASNC"/>
    <property type="match status" value="1"/>
</dbReference>
<dbReference type="Pfam" id="PF13404">
    <property type="entry name" value="HTH_AsnC-type"/>
    <property type="match status" value="2"/>
</dbReference>
<dbReference type="GO" id="GO:0043200">
    <property type="term" value="P:response to amino acid"/>
    <property type="evidence" value="ECO:0007669"/>
    <property type="project" value="TreeGrafter"/>
</dbReference>
<dbReference type="SUPFAM" id="SSF46785">
    <property type="entry name" value="Winged helix' DNA-binding domain"/>
    <property type="match status" value="2"/>
</dbReference>
<dbReference type="PRINTS" id="PR00033">
    <property type="entry name" value="HTHASNC"/>
</dbReference>
<dbReference type="PANTHER" id="PTHR30154:SF34">
    <property type="entry name" value="TRANSCRIPTIONAL REGULATOR AZLB"/>
    <property type="match status" value="1"/>
</dbReference>
<dbReference type="EMBL" id="VIVR01000001">
    <property type="protein sequence ID" value="TWE21434.1"/>
    <property type="molecule type" value="Genomic_DNA"/>
</dbReference>
<dbReference type="InterPro" id="IPR036388">
    <property type="entry name" value="WH-like_DNA-bd_sf"/>
</dbReference>
<keyword evidence="2 5" id="KW-0238">DNA-binding</keyword>
<dbReference type="InterPro" id="IPR011008">
    <property type="entry name" value="Dimeric_a/b-barrel"/>
</dbReference>
<protein>
    <submittedName>
        <fullName evidence="5">DNA-binding Lrp family transcriptional regulator</fullName>
    </submittedName>
</protein>
<dbReference type="InterPro" id="IPR019887">
    <property type="entry name" value="Tscrpt_reg_AsnC/Lrp_C"/>
</dbReference>
<proteinExistence type="predicted"/>
<dbReference type="InterPro" id="IPR036390">
    <property type="entry name" value="WH_DNA-bd_sf"/>
</dbReference>
<dbReference type="SUPFAM" id="SSF54909">
    <property type="entry name" value="Dimeric alpha+beta barrel"/>
    <property type="match status" value="1"/>
</dbReference>
<dbReference type="PANTHER" id="PTHR30154">
    <property type="entry name" value="LEUCINE-RESPONSIVE REGULATORY PROTEIN"/>
    <property type="match status" value="1"/>
</dbReference>
<dbReference type="GO" id="GO:0005829">
    <property type="term" value="C:cytosol"/>
    <property type="evidence" value="ECO:0007669"/>
    <property type="project" value="TreeGrafter"/>
</dbReference>
<dbReference type="Gene3D" id="3.30.70.920">
    <property type="match status" value="1"/>
</dbReference>
<keyword evidence="6" id="KW-1185">Reference proteome</keyword>
<evidence type="ECO:0000256" key="2">
    <source>
        <dbReference type="ARBA" id="ARBA00023125"/>
    </source>
</evidence>
<feature type="domain" description="HTH asnC-type" evidence="4">
    <location>
        <begin position="190"/>
        <end position="250"/>
    </location>
</feature>
<sequence length="334" mass="36049">MVKALTRTRTHAERGVRALQPVEVAGHDLLLLHALQLDGRAPFSKIADVLGVSDRTVARRFGRLSATGTARVAGVANSHRTGHAQWLVRLRVNPSGTAVLARALARRPDTAWVTAVSSGTEIVCVFHVADGGSAPLAALARHPQILQVDAQRLLRHLMDRRWLGRTSALTAEQIAALRSPDLHDAAPVRLTDLDRRLLPALAADGRAAYPDLARKFGWSESAVRRRLEELRRSCVLQLDVEVDPALFGFSVQCLVWLTVSPRQLAAVARTLAADPEAAFVGATTGAHNLIVIAVCRDVDALHTYVTDRIGSLSGVDRMETALVASYVKRAAPTA</sequence>
<reference evidence="5 6" key="1">
    <citation type="submission" date="2019-06" db="EMBL/GenBank/DDBJ databases">
        <title>Sequencing the genomes of 1000 actinobacteria strains.</title>
        <authorList>
            <person name="Klenk H.-P."/>
        </authorList>
    </citation>
    <scope>NUCLEOTIDE SEQUENCE [LARGE SCALE GENOMIC DNA]</scope>
    <source>
        <strain evidence="5 6">DSM 41649</strain>
    </source>
</reference>
<organism evidence="5 6">
    <name type="scientific">Kitasatospora atroaurantiaca</name>
    <dbReference type="NCBI Taxonomy" id="285545"/>
    <lineage>
        <taxon>Bacteria</taxon>
        <taxon>Bacillati</taxon>
        <taxon>Actinomycetota</taxon>
        <taxon>Actinomycetes</taxon>
        <taxon>Kitasatosporales</taxon>
        <taxon>Streptomycetaceae</taxon>
        <taxon>Kitasatospora</taxon>
    </lineage>
</organism>
<accession>A0A561F0P0</accession>
<evidence type="ECO:0000313" key="6">
    <source>
        <dbReference type="Proteomes" id="UP000318416"/>
    </source>
</evidence>
<evidence type="ECO:0000256" key="3">
    <source>
        <dbReference type="ARBA" id="ARBA00023163"/>
    </source>
</evidence>
<keyword evidence="1" id="KW-0805">Transcription regulation</keyword>
<dbReference type="Pfam" id="PF01037">
    <property type="entry name" value="AsnC_trans_reg"/>
    <property type="match status" value="1"/>
</dbReference>
<name>A0A561F0P0_9ACTN</name>
<dbReference type="GO" id="GO:0043565">
    <property type="term" value="F:sequence-specific DNA binding"/>
    <property type="evidence" value="ECO:0007669"/>
    <property type="project" value="InterPro"/>
</dbReference>
<evidence type="ECO:0000313" key="5">
    <source>
        <dbReference type="EMBL" id="TWE21434.1"/>
    </source>
</evidence>
<evidence type="ECO:0000256" key="1">
    <source>
        <dbReference type="ARBA" id="ARBA00023015"/>
    </source>
</evidence>
<dbReference type="Proteomes" id="UP000318416">
    <property type="component" value="Unassembled WGS sequence"/>
</dbReference>
<dbReference type="AlphaFoldDB" id="A0A561F0P0"/>